<evidence type="ECO:0000313" key="3">
    <source>
        <dbReference type="Proteomes" id="UP000192929"/>
    </source>
</evidence>
<name>A0A1X7DMK7_9MICC</name>
<evidence type="ECO:0008006" key="4">
    <source>
        <dbReference type="Google" id="ProtNLM"/>
    </source>
</evidence>
<reference evidence="3" key="1">
    <citation type="submission" date="2017-04" db="EMBL/GenBank/DDBJ databases">
        <authorList>
            <person name="Varghese N."/>
            <person name="Submissions S."/>
        </authorList>
    </citation>
    <scope>NUCLEOTIDE SEQUENCE [LARGE SCALE GENOMIC DNA]</scope>
    <source>
        <strain evidence="3">NIO-1021</strain>
    </source>
</reference>
<dbReference type="PROSITE" id="PS51257">
    <property type="entry name" value="PROKAR_LIPOPROTEIN"/>
    <property type="match status" value="1"/>
</dbReference>
<protein>
    <recommendedName>
        <fullName evidence="4">Lipoprotein</fullName>
    </recommendedName>
</protein>
<evidence type="ECO:0000256" key="1">
    <source>
        <dbReference type="SAM" id="SignalP"/>
    </source>
</evidence>
<keyword evidence="1" id="KW-0732">Signal</keyword>
<dbReference type="RefSeq" id="WP_143467416.1">
    <property type="nucleotide sequence ID" value="NZ_RCON01000001.1"/>
</dbReference>
<gene>
    <name evidence="2" type="ORF">SAMN06296028_1137</name>
</gene>
<dbReference type="AlphaFoldDB" id="A0A1X7DMK7"/>
<organism evidence="2 3">
    <name type="scientific">Kocuria marina subsp. indica</name>
    <dbReference type="NCBI Taxonomy" id="1049583"/>
    <lineage>
        <taxon>Bacteria</taxon>
        <taxon>Bacillati</taxon>
        <taxon>Actinomycetota</taxon>
        <taxon>Actinomycetes</taxon>
        <taxon>Micrococcales</taxon>
        <taxon>Micrococcaceae</taxon>
        <taxon>Kocuria</taxon>
    </lineage>
</organism>
<keyword evidence="3" id="KW-1185">Reference proteome</keyword>
<evidence type="ECO:0000313" key="2">
    <source>
        <dbReference type="EMBL" id="SMF18266.1"/>
    </source>
</evidence>
<sequence>MPRGTALTVLAFISLLLATGCGSQQMTDKSVDSVSDLRSRITDLDVPCDSEKSFRTSGIKEAISCGGNVWLTVYENDEQKNARISEYKSKKNRYLEGSNWTVVGPQEQLEKLTS</sequence>
<accession>A0A1X7DMK7</accession>
<feature type="signal peptide" evidence="1">
    <location>
        <begin position="1"/>
        <end position="18"/>
    </location>
</feature>
<feature type="chain" id="PRO_5038850754" description="Lipoprotein" evidence="1">
    <location>
        <begin position="19"/>
        <end position="114"/>
    </location>
</feature>
<proteinExistence type="predicted"/>
<dbReference type="Proteomes" id="UP000192929">
    <property type="component" value="Unassembled WGS sequence"/>
</dbReference>
<dbReference type="EMBL" id="FXAC01000013">
    <property type="protein sequence ID" value="SMF18266.1"/>
    <property type="molecule type" value="Genomic_DNA"/>
</dbReference>